<dbReference type="NCBIfam" id="TIGR04183">
    <property type="entry name" value="Por_Secre_tail"/>
    <property type="match status" value="1"/>
</dbReference>
<dbReference type="PANTHER" id="PTHR35340:SF5">
    <property type="entry name" value="ASST-DOMAIN-CONTAINING PROTEIN"/>
    <property type="match status" value="1"/>
</dbReference>
<sequence>MKNIRLFILFFLINCCFTIGQNTVGILSNTANSFVGYTLFTSQKETYLIDNCGRVINQWTSQYNPGNAVYLLENGDLLRAAKISNDYINFGGTGGRVEKFDWDGNLIWEFEYNDQNKRLHHDIYPMPNGNVLLLAVTVIDNADAIEAGRDPNNLVGIDLYNEKIFEVEPIGNSGGNIVWEWNIMDHLIQDFDDTKSNFGEVSKHPELLDINYLGNSAGKANWLHFNSIQYNDALNQIVISSRLMSEIYIIDHSTTTNESSNHTGGNYGKGGDFLYRWGNPQVYNHGTEEDRQLFGQHFPYIIPNGLPDAGKIILFNNGYTRTPDFSQIFKLSLPAISPGIYSYDSNFPYGPLVPDFIYTNPIDPSLFSAGFVSGAQQLPNGNILICNGPIGNLFEVDTSGKTVWEYINPSTKNGVWEQGIRFDPYTDTNTVFRATRYALDYLAFEGKTLIPGNTIETGSSNYNCQLLSANRNDFKNITIYPNPVEHNLHLKSIKTIRKVEIYDIFGKLVKTYNANNIKTLNVSYLKTGIYLMKLYDGLNYSINERFVKK</sequence>
<evidence type="ECO:0000313" key="4">
    <source>
        <dbReference type="EMBL" id="GGZ86077.1"/>
    </source>
</evidence>
<dbReference type="EMBL" id="BMWZ01000005">
    <property type="protein sequence ID" value="GGZ86077.1"/>
    <property type="molecule type" value="Genomic_DNA"/>
</dbReference>
<dbReference type="InterPro" id="IPR026444">
    <property type="entry name" value="Secre_tail"/>
</dbReference>
<dbReference type="SUPFAM" id="SSF50998">
    <property type="entry name" value="Quinoprotein alcohol dehydrogenase-like"/>
    <property type="match status" value="1"/>
</dbReference>
<dbReference type="AlphaFoldDB" id="A0A918VAU7"/>
<accession>A0A918VAU7</accession>
<evidence type="ECO:0000256" key="1">
    <source>
        <dbReference type="ARBA" id="ARBA00022729"/>
    </source>
</evidence>
<feature type="domain" description="Secretion system C-terminal sorting" evidence="3">
    <location>
        <begin position="479"/>
        <end position="542"/>
    </location>
</feature>
<dbReference type="InterPro" id="IPR053143">
    <property type="entry name" value="Arylsulfate_ST"/>
</dbReference>
<dbReference type="RefSeq" id="WP_189361274.1">
    <property type="nucleotide sequence ID" value="NZ_BMWZ01000005.1"/>
</dbReference>
<organism evidence="4 5">
    <name type="scientific">Algibacter mikhailovii</name>
    <dbReference type="NCBI Taxonomy" id="425498"/>
    <lineage>
        <taxon>Bacteria</taxon>
        <taxon>Pseudomonadati</taxon>
        <taxon>Bacteroidota</taxon>
        <taxon>Flavobacteriia</taxon>
        <taxon>Flavobacteriales</taxon>
        <taxon>Flavobacteriaceae</taxon>
        <taxon>Algibacter</taxon>
    </lineage>
</organism>
<keyword evidence="5" id="KW-1185">Reference proteome</keyword>
<keyword evidence="1 2" id="KW-0732">Signal</keyword>
<dbReference type="Proteomes" id="UP000636004">
    <property type="component" value="Unassembled WGS sequence"/>
</dbReference>
<feature type="signal peptide" evidence="2">
    <location>
        <begin position="1"/>
        <end position="20"/>
    </location>
</feature>
<dbReference type="Pfam" id="PF18962">
    <property type="entry name" value="Por_Secre_tail"/>
    <property type="match status" value="1"/>
</dbReference>
<reference evidence="4" key="2">
    <citation type="submission" date="2020-09" db="EMBL/GenBank/DDBJ databases">
        <authorList>
            <person name="Sun Q."/>
            <person name="Kim S."/>
        </authorList>
    </citation>
    <scope>NUCLEOTIDE SEQUENCE</scope>
    <source>
        <strain evidence="4">KCTC 12710</strain>
    </source>
</reference>
<evidence type="ECO:0000259" key="3">
    <source>
        <dbReference type="Pfam" id="PF18962"/>
    </source>
</evidence>
<dbReference type="GO" id="GO:0004062">
    <property type="term" value="F:aryl sulfotransferase activity"/>
    <property type="evidence" value="ECO:0007669"/>
    <property type="project" value="InterPro"/>
</dbReference>
<dbReference type="PANTHER" id="PTHR35340">
    <property type="entry name" value="PQQ ENZYME REPEAT PROTEIN-RELATED"/>
    <property type="match status" value="1"/>
</dbReference>
<feature type="chain" id="PRO_5037618418" evidence="2">
    <location>
        <begin position="21"/>
        <end position="549"/>
    </location>
</feature>
<dbReference type="Pfam" id="PF05935">
    <property type="entry name" value="Arylsulfotrans"/>
    <property type="match status" value="1"/>
</dbReference>
<evidence type="ECO:0000256" key="2">
    <source>
        <dbReference type="SAM" id="SignalP"/>
    </source>
</evidence>
<comment type="caution">
    <text evidence="4">The sequence shown here is derived from an EMBL/GenBank/DDBJ whole genome shotgun (WGS) entry which is preliminary data.</text>
</comment>
<evidence type="ECO:0000313" key="5">
    <source>
        <dbReference type="Proteomes" id="UP000636004"/>
    </source>
</evidence>
<dbReference type="InterPro" id="IPR011047">
    <property type="entry name" value="Quinoprotein_ADH-like_sf"/>
</dbReference>
<name>A0A918VAU7_9FLAO</name>
<reference evidence="4" key="1">
    <citation type="journal article" date="2014" name="Int. J. Syst. Evol. Microbiol.">
        <title>Complete genome sequence of Corynebacterium casei LMG S-19264T (=DSM 44701T), isolated from a smear-ripened cheese.</title>
        <authorList>
            <consortium name="US DOE Joint Genome Institute (JGI-PGF)"/>
            <person name="Walter F."/>
            <person name="Albersmeier A."/>
            <person name="Kalinowski J."/>
            <person name="Ruckert C."/>
        </authorList>
    </citation>
    <scope>NUCLEOTIDE SEQUENCE</scope>
    <source>
        <strain evidence="4">KCTC 12710</strain>
    </source>
</reference>
<dbReference type="InterPro" id="IPR010262">
    <property type="entry name" value="Arylsulfotransferase_bact"/>
</dbReference>
<gene>
    <name evidence="4" type="ORF">GCM10007028_25480</name>
</gene>
<proteinExistence type="predicted"/>
<protein>
    <submittedName>
        <fullName evidence="4">Thioredoxin</fullName>
    </submittedName>
</protein>